<keyword evidence="3" id="KW-1185">Reference proteome</keyword>
<dbReference type="Gene3D" id="3.30.710.10">
    <property type="entry name" value="Potassium Channel Kv1.1, Chain A"/>
    <property type="match status" value="1"/>
</dbReference>
<evidence type="ECO:0000313" key="2">
    <source>
        <dbReference type="EMBL" id="CAJ2505013.1"/>
    </source>
</evidence>
<dbReference type="Proteomes" id="UP001295740">
    <property type="component" value="Unassembled WGS sequence"/>
</dbReference>
<dbReference type="PROSITE" id="PS50097">
    <property type="entry name" value="BTB"/>
    <property type="match status" value="1"/>
</dbReference>
<dbReference type="EMBL" id="CAUWAG010000007">
    <property type="protein sequence ID" value="CAJ2505013.1"/>
    <property type="molecule type" value="Genomic_DNA"/>
</dbReference>
<protein>
    <submittedName>
        <fullName evidence="2">Uu.00g124070.m01.CDS01</fullName>
    </submittedName>
</protein>
<reference evidence="2" key="1">
    <citation type="submission" date="2023-10" db="EMBL/GenBank/DDBJ databases">
        <authorList>
            <person name="Hackl T."/>
        </authorList>
    </citation>
    <scope>NUCLEOTIDE SEQUENCE</scope>
</reference>
<name>A0AAI8VHJ6_9PEZI</name>
<organism evidence="2 3">
    <name type="scientific">Anthostomella pinea</name>
    <dbReference type="NCBI Taxonomy" id="933095"/>
    <lineage>
        <taxon>Eukaryota</taxon>
        <taxon>Fungi</taxon>
        <taxon>Dikarya</taxon>
        <taxon>Ascomycota</taxon>
        <taxon>Pezizomycotina</taxon>
        <taxon>Sordariomycetes</taxon>
        <taxon>Xylariomycetidae</taxon>
        <taxon>Xylariales</taxon>
        <taxon>Xylariaceae</taxon>
        <taxon>Anthostomella</taxon>
    </lineage>
</organism>
<proteinExistence type="predicted"/>
<accession>A0AAI8VHJ6</accession>
<sequence>MADEATHTVMGNLANHEMDKANDTTLSAHYASPDESHSENCNATIVTDVTIYHCHKEDLRRASLYFRGDFRGGFVESRSGVVYLEDFDDSAVRYCIAYAHGGWAGAVSASRGFQKPLNLVLMEDLTKAYQVADYLLMHDLVDDILRFLENYFKPLGGLLKKRKGQASNIKLFQRQAAVVSDVALALLAVNATVREPVLWKIVLFFQRNQTYTAGLEGFRAILEEWPDMADNLWDWNLVPSQLDRRVRR</sequence>
<dbReference type="AlphaFoldDB" id="A0AAI8VHJ6"/>
<comment type="caution">
    <text evidence="2">The sequence shown here is derived from an EMBL/GenBank/DDBJ whole genome shotgun (WGS) entry which is preliminary data.</text>
</comment>
<dbReference type="SUPFAM" id="SSF54695">
    <property type="entry name" value="POZ domain"/>
    <property type="match status" value="1"/>
</dbReference>
<dbReference type="InterPro" id="IPR000210">
    <property type="entry name" value="BTB/POZ_dom"/>
</dbReference>
<evidence type="ECO:0000313" key="3">
    <source>
        <dbReference type="Proteomes" id="UP001295740"/>
    </source>
</evidence>
<evidence type="ECO:0000259" key="1">
    <source>
        <dbReference type="PROSITE" id="PS50097"/>
    </source>
</evidence>
<feature type="domain" description="BTB" evidence="1">
    <location>
        <begin position="41"/>
        <end position="102"/>
    </location>
</feature>
<gene>
    <name evidence="2" type="ORF">KHLLAP_LOCUS5481</name>
</gene>
<dbReference type="InterPro" id="IPR011333">
    <property type="entry name" value="SKP1/BTB/POZ_sf"/>
</dbReference>